<dbReference type="GO" id="GO:0046512">
    <property type="term" value="P:sphingosine biosynthetic process"/>
    <property type="evidence" value="ECO:0007669"/>
    <property type="project" value="TreeGrafter"/>
</dbReference>
<dbReference type="GeneID" id="70127578"/>
<organism evidence="2 3">
    <name type="scientific">Truncatella angustata</name>
    <dbReference type="NCBI Taxonomy" id="152316"/>
    <lineage>
        <taxon>Eukaryota</taxon>
        <taxon>Fungi</taxon>
        <taxon>Dikarya</taxon>
        <taxon>Ascomycota</taxon>
        <taxon>Pezizomycotina</taxon>
        <taxon>Sordariomycetes</taxon>
        <taxon>Xylariomycetidae</taxon>
        <taxon>Amphisphaeriales</taxon>
        <taxon>Sporocadaceae</taxon>
        <taxon>Truncatella</taxon>
    </lineage>
</organism>
<dbReference type="PANTHER" id="PTHR12358">
    <property type="entry name" value="SPHINGOSINE KINASE"/>
    <property type="match status" value="1"/>
</dbReference>
<dbReference type="OrthoDB" id="3853857at2759"/>
<dbReference type="PANTHER" id="PTHR12358:SF31">
    <property type="entry name" value="ACYLGLYCEROL KINASE, MITOCHONDRIAL"/>
    <property type="match status" value="1"/>
</dbReference>
<dbReference type="GO" id="GO:0005737">
    <property type="term" value="C:cytoplasm"/>
    <property type="evidence" value="ECO:0007669"/>
    <property type="project" value="TreeGrafter"/>
</dbReference>
<dbReference type="PROSITE" id="PS50146">
    <property type="entry name" value="DAGK"/>
    <property type="match status" value="1"/>
</dbReference>
<dbReference type="RefSeq" id="XP_045952810.1">
    <property type="nucleotide sequence ID" value="XM_046098686.1"/>
</dbReference>
<dbReference type="InterPro" id="IPR055916">
    <property type="entry name" value="DUF7493"/>
</dbReference>
<name>A0A9P8UC56_9PEZI</name>
<keyword evidence="2" id="KW-0418">Kinase</keyword>
<dbReference type="Gene3D" id="2.60.200.40">
    <property type="match status" value="1"/>
</dbReference>
<dbReference type="GO" id="GO:0001727">
    <property type="term" value="F:lipid kinase activity"/>
    <property type="evidence" value="ECO:0007669"/>
    <property type="project" value="UniProtKB-ARBA"/>
</dbReference>
<dbReference type="Proteomes" id="UP000758603">
    <property type="component" value="Unassembled WGS sequence"/>
</dbReference>
<dbReference type="GO" id="GO:0016773">
    <property type="term" value="F:phosphotransferase activity, alcohol group as acceptor"/>
    <property type="evidence" value="ECO:0007669"/>
    <property type="project" value="UniProtKB-ARBA"/>
</dbReference>
<dbReference type="Gene3D" id="3.40.50.10330">
    <property type="entry name" value="Probable inorganic polyphosphate/atp-NAD kinase, domain 1"/>
    <property type="match status" value="1"/>
</dbReference>
<dbReference type="GO" id="GO:0016020">
    <property type="term" value="C:membrane"/>
    <property type="evidence" value="ECO:0007669"/>
    <property type="project" value="TreeGrafter"/>
</dbReference>
<keyword evidence="3" id="KW-1185">Reference proteome</keyword>
<evidence type="ECO:0000313" key="3">
    <source>
        <dbReference type="Proteomes" id="UP000758603"/>
    </source>
</evidence>
<dbReference type="Pfam" id="PF00781">
    <property type="entry name" value="DAGK_cat"/>
    <property type="match status" value="1"/>
</dbReference>
<dbReference type="InterPro" id="IPR016064">
    <property type="entry name" value="NAD/diacylglycerol_kinase_sf"/>
</dbReference>
<dbReference type="InterPro" id="IPR050187">
    <property type="entry name" value="Lipid_Phosphate_FormReg"/>
</dbReference>
<feature type="domain" description="DAGKc" evidence="1">
    <location>
        <begin position="120"/>
        <end position="259"/>
    </location>
</feature>
<dbReference type="EMBL" id="JAGPXC010000010">
    <property type="protein sequence ID" value="KAH6646296.1"/>
    <property type="molecule type" value="Genomic_DNA"/>
</dbReference>
<dbReference type="SUPFAM" id="SSF111331">
    <property type="entry name" value="NAD kinase/diacylglycerol kinase-like"/>
    <property type="match status" value="1"/>
</dbReference>
<dbReference type="InterPro" id="IPR017438">
    <property type="entry name" value="ATP-NAD_kinase_N"/>
</dbReference>
<evidence type="ECO:0000313" key="2">
    <source>
        <dbReference type="EMBL" id="KAH6646296.1"/>
    </source>
</evidence>
<sequence>MSQENSVEISAATDVLNLGKGLSLHFQGDALVVKDKRAIKRDRSKRVCGVSVGSSKPEFTIPFYHIIWAESGDELSIDYVLVNKEKVTLKKLVCTVYDPLQPVANAWKEELLTRAYGQSQRGKRAKVLVNPHAGPGDADKIWEHEVKPLFVAARMPLDIVRTKYTGEAIEICENLDIESYDIVIPCSGDGLPYEVFNGLGKRPDAQRALKRLAVAHIPCGSGNGLSCNINGSFKAGPAALAIIKGVRTPMDLMSVTQGDKRLLSFLSQSFGIVAECDLGTENMRWMGAKRFDVGVVQRIFTKRTWPAEISVKTVMSDKNEIKTHYKQTRSEDFSVRKEKEVVGGSSVNGGSVSSQTDAAEGLPPLKYGTVNDKLPSDWETTTHDKLGNFYCGNMGYMAPNANFFPAALPNDGLMDLVVNDGNISALKYIDLMTSIESGHFYGNPLISYRKIVAYRLTPKQNDGYVSIDGERIEFKPFQVEIHQGLATVLTKNGRYEAPGPLGWDTGSL</sequence>
<gene>
    <name evidence="2" type="ORF">BKA67DRAFT_525713</name>
</gene>
<proteinExistence type="predicted"/>
<protein>
    <submittedName>
        <fullName evidence="2">Diacylglycerol kinase catalytic domain-containing protein</fullName>
    </submittedName>
</protein>
<dbReference type="AlphaFoldDB" id="A0A9P8UC56"/>
<dbReference type="SMART" id="SM00046">
    <property type="entry name" value="DAGKc"/>
    <property type="match status" value="1"/>
</dbReference>
<accession>A0A9P8UC56</accession>
<evidence type="ECO:0000259" key="1">
    <source>
        <dbReference type="PROSITE" id="PS50146"/>
    </source>
</evidence>
<dbReference type="InterPro" id="IPR001206">
    <property type="entry name" value="Diacylglycerol_kinase_cat_dom"/>
</dbReference>
<dbReference type="Pfam" id="PF24321">
    <property type="entry name" value="DUF7493"/>
    <property type="match status" value="1"/>
</dbReference>
<reference evidence="2" key="1">
    <citation type="journal article" date="2021" name="Nat. Commun.">
        <title>Genetic determinants of endophytism in the Arabidopsis root mycobiome.</title>
        <authorList>
            <person name="Mesny F."/>
            <person name="Miyauchi S."/>
            <person name="Thiergart T."/>
            <person name="Pickel B."/>
            <person name="Atanasova L."/>
            <person name="Karlsson M."/>
            <person name="Huettel B."/>
            <person name="Barry K.W."/>
            <person name="Haridas S."/>
            <person name="Chen C."/>
            <person name="Bauer D."/>
            <person name="Andreopoulos W."/>
            <person name="Pangilinan J."/>
            <person name="LaButti K."/>
            <person name="Riley R."/>
            <person name="Lipzen A."/>
            <person name="Clum A."/>
            <person name="Drula E."/>
            <person name="Henrissat B."/>
            <person name="Kohler A."/>
            <person name="Grigoriev I.V."/>
            <person name="Martin F.M."/>
            <person name="Hacquard S."/>
        </authorList>
    </citation>
    <scope>NUCLEOTIDE SEQUENCE</scope>
    <source>
        <strain evidence="2">MPI-SDFR-AT-0073</strain>
    </source>
</reference>
<comment type="caution">
    <text evidence="2">The sequence shown here is derived from an EMBL/GenBank/DDBJ whole genome shotgun (WGS) entry which is preliminary data.</text>
</comment>
<keyword evidence="2" id="KW-0808">Transferase</keyword>